<name>A0A9P0ZU86_CUSEU</name>
<evidence type="ECO:0000256" key="1">
    <source>
        <dbReference type="SAM" id="MobiDB-lite"/>
    </source>
</evidence>
<evidence type="ECO:0000313" key="2">
    <source>
        <dbReference type="EMBL" id="CAH9110809.1"/>
    </source>
</evidence>
<organism evidence="2 3">
    <name type="scientific">Cuscuta europaea</name>
    <name type="common">European dodder</name>
    <dbReference type="NCBI Taxonomy" id="41803"/>
    <lineage>
        <taxon>Eukaryota</taxon>
        <taxon>Viridiplantae</taxon>
        <taxon>Streptophyta</taxon>
        <taxon>Embryophyta</taxon>
        <taxon>Tracheophyta</taxon>
        <taxon>Spermatophyta</taxon>
        <taxon>Magnoliopsida</taxon>
        <taxon>eudicotyledons</taxon>
        <taxon>Gunneridae</taxon>
        <taxon>Pentapetalae</taxon>
        <taxon>asterids</taxon>
        <taxon>lamiids</taxon>
        <taxon>Solanales</taxon>
        <taxon>Convolvulaceae</taxon>
        <taxon>Cuscuteae</taxon>
        <taxon>Cuscuta</taxon>
        <taxon>Cuscuta subgen. Cuscuta</taxon>
    </lineage>
</organism>
<feature type="compositionally biased region" description="Polar residues" evidence="1">
    <location>
        <begin position="38"/>
        <end position="51"/>
    </location>
</feature>
<dbReference type="AlphaFoldDB" id="A0A9P0ZU86"/>
<keyword evidence="3" id="KW-1185">Reference proteome</keyword>
<proteinExistence type="predicted"/>
<feature type="region of interest" description="Disordered" evidence="1">
    <location>
        <begin position="1"/>
        <end position="51"/>
    </location>
</feature>
<evidence type="ECO:0000313" key="3">
    <source>
        <dbReference type="Proteomes" id="UP001152484"/>
    </source>
</evidence>
<gene>
    <name evidence="2" type="ORF">CEURO_LOCUS18968</name>
</gene>
<feature type="compositionally biased region" description="Basic and acidic residues" evidence="1">
    <location>
        <begin position="1"/>
        <end position="10"/>
    </location>
</feature>
<accession>A0A9P0ZU86</accession>
<dbReference type="Proteomes" id="UP001152484">
    <property type="component" value="Unassembled WGS sequence"/>
</dbReference>
<feature type="compositionally biased region" description="Basic and acidic residues" evidence="1">
    <location>
        <begin position="21"/>
        <end position="34"/>
    </location>
</feature>
<comment type="caution">
    <text evidence="2">The sequence shown here is derived from an EMBL/GenBank/DDBJ whole genome shotgun (WGS) entry which is preliminary data.</text>
</comment>
<sequence>MKGEHSERNTAKSSSSFLLNRDARTQPTTHDDKMGSIAGSSSWGRRTESSGFSNQCYHRVSYEPKMVKNGPNTRRQFYGCALWPIVIISNGLMKKILLAKKTREMIRICCWSNF</sequence>
<dbReference type="EMBL" id="CAMAPE010000054">
    <property type="protein sequence ID" value="CAH9110809.1"/>
    <property type="molecule type" value="Genomic_DNA"/>
</dbReference>
<reference evidence="2" key="1">
    <citation type="submission" date="2022-07" db="EMBL/GenBank/DDBJ databases">
        <authorList>
            <person name="Macas J."/>
            <person name="Novak P."/>
            <person name="Neumann P."/>
        </authorList>
    </citation>
    <scope>NUCLEOTIDE SEQUENCE</scope>
</reference>
<protein>
    <submittedName>
        <fullName evidence="2">Uncharacterized protein</fullName>
    </submittedName>
</protein>